<reference evidence="1 2" key="1">
    <citation type="submission" date="2017-03" db="EMBL/GenBank/DDBJ databases">
        <title>Genome Survey of Euroglyphus maynei.</title>
        <authorList>
            <person name="Arlian L.G."/>
            <person name="Morgan M.S."/>
            <person name="Rider S.D."/>
        </authorList>
    </citation>
    <scope>NUCLEOTIDE SEQUENCE [LARGE SCALE GENOMIC DNA]</scope>
    <source>
        <strain evidence="1">Arlian Lab</strain>
        <tissue evidence="1">Whole body</tissue>
    </source>
</reference>
<dbReference type="EMBL" id="MUJZ01045026">
    <property type="protein sequence ID" value="OTF74824.1"/>
    <property type="molecule type" value="Genomic_DNA"/>
</dbReference>
<organism evidence="1 2">
    <name type="scientific">Euroglyphus maynei</name>
    <name type="common">Mayne's house dust mite</name>
    <dbReference type="NCBI Taxonomy" id="6958"/>
    <lineage>
        <taxon>Eukaryota</taxon>
        <taxon>Metazoa</taxon>
        <taxon>Ecdysozoa</taxon>
        <taxon>Arthropoda</taxon>
        <taxon>Chelicerata</taxon>
        <taxon>Arachnida</taxon>
        <taxon>Acari</taxon>
        <taxon>Acariformes</taxon>
        <taxon>Sarcoptiformes</taxon>
        <taxon>Astigmata</taxon>
        <taxon>Psoroptidia</taxon>
        <taxon>Analgoidea</taxon>
        <taxon>Pyroglyphidae</taxon>
        <taxon>Pyroglyphinae</taxon>
        <taxon>Euroglyphus</taxon>
    </lineage>
</organism>
<accession>A0A1Y3B430</accession>
<proteinExistence type="predicted"/>
<dbReference type="AlphaFoldDB" id="A0A1Y3B430"/>
<name>A0A1Y3B430_EURMA</name>
<comment type="caution">
    <text evidence="1">The sequence shown here is derived from an EMBL/GenBank/DDBJ whole genome shotgun (WGS) entry which is preliminary data.</text>
</comment>
<sequence>MPFIIMSRAYTNCKQMCSELTMRLQIDHEQPEIEKQMTDTIPIQMMVIYGEISTGKICDHSYIQN</sequence>
<keyword evidence="2" id="KW-1185">Reference proteome</keyword>
<gene>
    <name evidence="1" type="ORF">BLA29_000394</name>
</gene>
<evidence type="ECO:0000313" key="2">
    <source>
        <dbReference type="Proteomes" id="UP000194236"/>
    </source>
</evidence>
<dbReference type="Proteomes" id="UP000194236">
    <property type="component" value="Unassembled WGS sequence"/>
</dbReference>
<protein>
    <submittedName>
        <fullName evidence="1">Uncharacterized protein</fullName>
    </submittedName>
</protein>
<evidence type="ECO:0000313" key="1">
    <source>
        <dbReference type="EMBL" id="OTF74824.1"/>
    </source>
</evidence>